<comment type="caution">
    <text evidence="1">The sequence shown here is derived from an EMBL/GenBank/DDBJ whole genome shotgun (WGS) entry which is preliminary data.</text>
</comment>
<gene>
    <name evidence="1" type="ORF">A3B50_02840</name>
</gene>
<dbReference type="EMBL" id="MGAQ01000006">
    <property type="protein sequence ID" value="OGK51077.1"/>
    <property type="molecule type" value="Genomic_DNA"/>
</dbReference>
<sequence>MKEVPIKEIEDEVEDCVKNHKKWHFHILTPACKLNTQQKYALVFENTDDNETLVSYSQEPKLLQDKEFAKKLHGDKVLDGKSETSEPSSGGQKILERIKELNSAGKPWHHHMFFPDCMFNENKGKWTIIFEDFERGLLLEATSEEEPKQDLRHIEVLFYQQKKIK</sequence>
<dbReference type="Proteomes" id="UP000178558">
    <property type="component" value="Unassembled WGS sequence"/>
</dbReference>
<evidence type="ECO:0000313" key="1">
    <source>
        <dbReference type="EMBL" id="OGK51077.1"/>
    </source>
</evidence>
<dbReference type="AlphaFoldDB" id="A0A1F7J636"/>
<protein>
    <submittedName>
        <fullName evidence="1">Uncharacterized protein</fullName>
    </submittedName>
</protein>
<reference evidence="1 2" key="1">
    <citation type="journal article" date="2016" name="Nat. Commun.">
        <title>Thousands of microbial genomes shed light on interconnected biogeochemical processes in an aquifer system.</title>
        <authorList>
            <person name="Anantharaman K."/>
            <person name="Brown C.T."/>
            <person name="Hug L.A."/>
            <person name="Sharon I."/>
            <person name="Castelle C.J."/>
            <person name="Probst A.J."/>
            <person name="Thomas B.C."/>
            <person name="Singh A."/>
            <person name="Wilkins M.J."/>
            <person name="Karaoz U."/>
            <person name="Brodie E.L."/>
            <person name="Williams K.H."/>
            <person name="Hubbard S.S."/>
            <person name="Banfield J.F."/>
        </authorList>
    </citation>
    <scope>NUCLEOTIDE SEQUENCE [LARGE SCALE GENOMIC DNA]</scope>
</reference>
<proteinExistence type="predicted"/>
<evidence type="ECO:0000313" key="2">
    <source>
        <dbReference type="Proteomes" id="UP000178558"/>
    </source>
</evidence>
<accession>A0A1F7J636</accession>
<organism evidence="1 2">
    <name type="scientific">Candidatus Roizmanbacteria bacterium RIFCSPLOWO2_01_FULL_40_42</name>
    <dbReference type="NCBI Taxonomy" id="1802066"/>
    <lineage>
        <taxon>Bacteria</taxon>
        <taxon>Candidatus Roizmaniibacteriota</taxon>
    </lineage>
</organism>
<name>A0A1F7J636_9BACT</name>